<evidence type="ECO:0000313" key="3">
    <source>
        <dbReference type="EMBL" id="CCA75641.1"/>
    </source>
</evidence>
<dbReference type="OrthoDB" id="3264844at2759"/>
<reference evidence="3" key="2">
    <citation type="submission" date="2011-05" db="EMBL/GenBank/DDBJ databases">
        <authorList>
            <person name="MIPS"/>
        </authorList>
    </citation>
    <scope>NUCLEOTIDE SEQUENCE</scope>
    <source>
        <strain evidence="3">DSM 11827</strain>
    </source>
</reference>
<sequence>METILKQLIRAGTPNTANWEEWIWNFDGLLTLAEYDTILFAKDPSTKARIPRPGYADPTKPTPEEISAQKTYDDANRQVAAWLRTAAGQEHRHILEKTPSDGVAIYDALFELYAKKDESMRFRAWNELLSIRKQSTESWADLVKRVDDATHALDRLRPADWDIQKETEELKAFTLLNAIPTEHQLRTSIVVSNTINYNKIKTAMLLFTTTTPESQDVAPEVAAAVTTPSKCLFCLNIGHFVKDCRTMVRFQQMYLNERAERRAGTSGTQPHRARGRSDRSSAPGRSHQAHAAQAIDKPTEVEYAGNASLSQLPVPTAADSWIADSGASCHMTHRREWLTGFLERRTPVKLADGSITFGTGRGMVTFRPLLDGNSTVP</sequence>
<dbReference type="InterPro" id="IPR054722">
    <property type="entry name" value="PolX-like_BBD"/>
</dbReference>
<feature type="region of interest" description="Disordered" evidence="1">
    <location>
        <begin position="259"/>
        <end position="294"/>
    </location>
</feature>
<proteinExistence type="predicted"/>
<evidence type="ECO:0000313" key="4">
    <source>
        <dbReference type="Proteomes" id="UP000007148"/>
    </source>
</evidence>
<evidence type="ECO:0000256" key="1">
    <source>
        <dbReference type="SAM" id="MobiDB-lite"/>
    </source>
</evidence>
<dbReference type="OMA" id="ANWEEWI"/>
<dbReference type="STRING" id="1109443.G4TWE8"/>
<keyword evidence="4" id="KW-1185">Reference proteome</keyword>
<accession>G4TWE8</accession>
<organism evidence="3 4">
    <name type="scientific">Serendipita indica (strain DSM 11827)</name>
    <name type="common">Root endophyte fungus</name>
    <name type="synonym">Piriformospora indica</name>
    <dbReference type="NCBI Taxonomy" id="1109443"/>
    <lineage>
        <taxon>Eukaryota</taxon>
        <taxon>Fungi</taxon>
        <taxon>Dikarya</taxon>
        <taxon>Basidiomycota</taxon>
        <taxon>Agaricomycotina</taxon>
        <taxon>Agaricomycetes</taxon>
        <taxon>Sebacinales</taxon>
        <taxon>Serendipitaceae</taxon>
        <taxon>Serendipita</taxon>
    </lineage>
</organism>
<comment type="caution">
    <text evidence="3">The sequence shown here is derived from an EMBL/GenBank/DDBJ whole genome shotgun (WGS) entry which is preliminary data.</text>
</comment>
<dbReference type="EMBL" id="CAFZ01000488">
    <property type="protein sequence ID" value="CCA75641.1"/>
    <property type="molecule type" value="Genomic_DNA"/>
</dbReference>
<name>G4TWE8_SERID</name>
<feature type="domain" description="Retrovirus-related Pol polyprotein from transposon TNT 1-94-like beta-barrel" evidence="2">
    <location>
        <begin position="321"/>
        <end position="368"/>
    </location>
</feature>
<dbReference type="AlphaFoldDB" id="G4TWE8"/>
<dbReference type="Proteomes" id="UP000007148">
    <property type="component" value="Unassembled WGS sequence"/>
</dbReference>
<dbReference type="HOGENOM" id="CLU_056430_0_0_1"/>
<reference evidence="3" key="1">
    <citation type="journal article" date="2011" name="PLoS Pathog.">
        <title>Endophytic Life Strategies Decoded by Genome and Transcriptome Analyses of the Mutualistic Root Symbiont Piriformospora indica.</title>
        <authorList>
            <person name="Zuccaro A."/>
            <person name="Lahrmann U."/>
            <person name="Guldener U."/>
            <person name="Langen G."/>
            <person name="Pfiffi S."/>
            <person name="Biedenkopf D."/>
            <person name="Wong P."/>
            <person name="Samans B."/>
            <person name="Grimm C."/>
            <person name="Basiewicz M."/>
            <person name="Murat C."/>
            <person name="Martin F."/>
            <person name="Kogel K.H."/>
        </authorList>
    </citation>
    <scope>NUCLEOTIDE SEQUENCE [LARGE SCALE GENOMIC DNA]</scope>
    <source>
        <strain evidence="3">DSM 11827</strain>
    </source>
</reference>
<dbReference type="InParanoid" id="G4TWE8"/>
<protein>
    <recommendedName>
        <fullName evidence="2">Retrovirus-related Pol polyprotein from transposon TNT 1-94-like beta-barrel domain-containing protein</fullName>
    </recommendedName>
</protein>
<evidence type="ECO:0000259" key="2">
    <source>
        <dbReference type="Pfam" id="PF22936"/>
    </source>
</evidence>
<dbReference type="Pfam" id="PF22936">
    <property type="entry name" value="Pol_BBD"/>
    <property type="match status" value="1"/>
</dbReference>
<gene>
    <name evidence="3" type="ORF">PIIN_09632</name>
</gene>